<name>A0A137P0G0_CONC2</name>
<dbReference type="AlphaFoldDB" id="A0A137P0G0"/>
<evidence type="ECO:0000313" key="1">
    <source>
        <dbReference type="EMBL" id="KXN68349.1"/>
    </source>
</evidence>
<evidence type="ECO:0000313" key="2">
    <source>
        <dbReference type="Proteomes" id="UP000070444"/>
    </source>
</evidence>
<proteinExistence type="predicted"/>
<accession>A0A137P0G0</accession>
<reference evidence="1 2" key="1">
    <citation type="journal article" date="2015" name="Genome Biol. Evol.">
        <title>Phylogenomic analyses indicate that early fungi evolved digesting cell walls of algal ancestors of land plants.</title>
        <authorList>
            <person name="Chang Y."/>
            <person name="Wang S."/>
            <person name="Sekimoto S."/>
            <person name="Aerts A.L."/>
            <person name="Choi C."/>
            <person name="Clum A."/>
            <person name="LaButti K.M."/>
            <person name="Lindquist E.A."/>
            <person name="Yee Ngan C."/>
            <person name="Ohm R.A."/>
            <person name="Salamov A.A."/>
            <person name="Grigoriev I.V."/>
            <person name="Spatafora J.W."/>
            <person name="Berbee M.L."/>
        </authorList>
    </citation>
    <scope>NUCLEOTIDE SEQUENCE [LARGE SCALE GENOMIC DNA]</scope>
    <source>
        <strain evidence="1 2">NRRL 28638</strain>
    </source>
</reference>
<organism evidence="1 2">
    <name type="scientific">Conidiobolus coronatus (strain ATCC 28846 / CBS 209.66 / NRRL 28638)</name>
    <name type="common">Delacroixia coronata</name>
    <dbReference type="NCBI Taxonomy" id="796925"/>
    <lineage>
        <taxon>Eukaryota</taxon>
        <taxon>Fungi</taxon>
        <taxon>Fungi incertae sedis</taxon>
        <taxon>Zoopagomycota</taxon>
        <taxon>Entomophthoromycotina</taxon>
        <taxon>Entomophthoromycetes</taxon>
        <taxon>Entomophthorales</taxon>
        <taxon>Ancylistaceae</taxon>
        <taxon>Conidiobolus</taxon>
    </lineage>
</organism>
<keyword evidence="2" id="KW-1185">Reference proteome</keyword>
<dbReference type="Proteomes" id="UP000070444">
    <property type="component" value="Unassembled WGS sequence"/>
</dbReference>
<dbReference type="EMBL" id="KQ964581">
    <property type="protein sequence ID" value="KXN68349.1"/>
    <property type="molecule type" value="Genomic_DNA"/>
</dbReference>
<protein>
    <submittedName>
        <fullName evidence="1">Uncharacterized protein</fullName>
    </submittedName>
</protein>
<sequence length="693" mass="80692">MDKLIEFSEGSLSDLKENYEGLCLITNVYIELIPLTSYYSAKLAPTYLGLKHCLTMLSEIENWDYNELRFIDLVLNIGYQIHEETPHSTLDHQTKKRDLNILSHHIAHLVVFIRDFKHLYWDLRLKLINNNHSQLTLEFPTWIKDIIGYALENTYPQLNGNEAQDQQQSTLHLRIKKLASIVLLPPPTLNPQLYIILLQILWIVKLQSSSANFIEEICNWNIIKQICKLLDGTPTEYQVVKDGNYDDGKLIELYDTVHWANLLTGWILSNGDTLRPSLISSLELIGDVGDSGWELLLALWSKIYSKLPVNYQIQIFLEVIKLIPNYWQINSNLTRLQLLILEFSKYFNNEQKLIIGQRLTKYINIVLTKQSQEALMIISQFPLANLSLEKMGVGIELICDILNWIFTNIKLFLQTQQHFNLLSKVLINLNCIKIEDEDNNNEISNLLRKFDKPILDYILMFAPDVKYMMFGDGQILIQGVNYFHSIKNLSDSKSIDLLSNVSQWLDFEPDLLNEFIFLKLTLKLLTKASSNATYKSQSLFYSKKIIESYLLTDDWASQLYVLYNIYSTGIVGFKSIMLQLIPSNFKLNLVNFLKSVAKPDESIIEELREFEYPKDKENASNSNCSNWFKLNPIVNYPELIKTQEFSSENLNEYLVNTYKLEKLLDYLNISSEEGDNYREKMKLPFKRLKTKLN</sequence>
<gene>
    <name evidence="1" type="ORF">CONCODRAFT_72311</name>
</gene>